<dbReference type="EMBL" id="JBBPBM010000097">
    <property type="protein sequence ID" value="KAK8508860.1"/>
    <property type="molecule type" value="Genomic_DNA"/>
</dbReference>
<evidence type="ECO:0000313" key="6">
    <source>
        <dbReference type="Proteomes" id="UP001472677"/>
    </source>
</evidence>
<feature type="compositionally biased region" description="Acidic residues" evidence="2">
    <location>
        <begin position="235"/>
        <end position="249"/>
    </location>
</feature>
<comment type="similarity">
    <text evidence="1">Belongs to the fantastic four family.</text>
</comment>
<feature type="transmembrane region" description="Helical" evidence="3">
    <location>
        <begin position="12"/>
        <end position="31"/>
    </location>
</feature>
<accession>A0ABR2BNX6</accession>
<dbReference type="Pfam" id="PF11250">
    <property type="entry name" value="FAF"/>
    <property type="match status" value="1"/>
</dbReference>
<name>A0ABR2BNX6_9ROSI</name>
<feature type="region of interest" description="Disordered" evidence="2">
    <location>
        <begin position="290"/>
        <end position="314"/>
    </location>
</feature>
<keyword evidence="3" id="KW-1133">Transmembrane helix</keyword>
<evidence type="ECO:0000256" key="2">
    <source>
        <dbReference type="SAM" id="MobiDB-lite"/>
    </source>
</evidence>
<dbReference type="InterPro" id="IPR046431">
    <property type="entry name" value="FAF_dom"/>
</dbReference>
<dbReference type="InterPro" id="IPR021410">
    <property type="entry name" value="FAF"/>
</dbReference>
<protein>
    <recommendedName>
        <fullName evidence="4">FAF domain-containing protein</fullName>
    </recommendedName>
</protein>
<gene>
    <name evidence="5" type="ORF">V6N12_034962</name>
</gene>
<keyword evidence="3" id="KW-0812">Transmembrane</keyword>
<feature type="region of interest" description="Disordered" evidence="2">
    <location>
        <begin position="235"/>
        <end position="269"/>
    </location>
</feature>
<keyword evidence="6" id="KW-1185">Reference proteome</keyword>
<dbReference type="PANTHER" id="PTHR33155">
    <property type="entry name" value="FANTASTIC FOUR-LIKE PROTEIN (DUF3049)"/>
    <property type="match status" value="1"/>
</dbReference>
<comment type="caution">
    <text evidence="5">The sequence shown here is derived from an EMBL/GenBank/DDBJ whole genome shotgun (WGS) entry which is preliminary data.</text>
</comment>
<dbReference type="PANTHER" id="PTHR33155:SF27">
    <property type="entry name" value="FANTASTIC FOUR-LIKE PROTEIN (DUF3049)"/>
    <property type="match status" value="1"/>
</dbReference>
<sequence length="314" mass="36840">MSLCFSHLCFLIYFPIFLLALRLIMPYCYLYHYVQLMLNKYYFCMRSVHSLLGLSNKDSPHPLLGSKCGLGLVFSNEYNPNVVGSSSLPLFNTKPVPSSPKKKDPCGMGFVDDTGVMSCTESLGFESCNETRVDDDPCTEFCEEETRDEWRNKKRVERRRSEDKKRNNKFPPPLPSLNQNGQPYFYLRPVRQNGRLELTEVWIHRPEVLRAVRENGRLRLHIVNFDDCCKFHEDGEEDEAEELEHEEQEQEVHDLHEEQEEEEEDGTKVEEIWKYGVNEEGSRRCQEMVNYHRHHHETEDKDDVSVPNLEVKDG</sequence>
<organism evidence="5 6">
    <name type="scientific">Hibiscus sabdariffa</name>
    <name type="common">roselle</name>
    <dbReference type="NCBI Taxonomy" id="183260"/>
    <lineage>
        <taxon>Eukaryota</taxon>
        <taxon>Viridiplantae</taxon>
        <taxon>Streptophyta</taxon>
        <taxon>Embryophyta</taxon>
        <taxon>Tracheophyta</taxon>
        <taxon>Spermatophyta</taxon>
        <taxon>Magnoliopsida</taxon>
        <taxon>eudicotyledons</taxon>
        <taxon>Gunneridae</taxon>
        <taxon>Pentapetalae</taxon>
        <taxon>rosids</taxon>
        <taxon>malvids</taxon>
        <taxon>Malvales</taxon>
        <taxon>Malvaceae</taxon>
        <taxon>Malvoideae</taxon>
        <taxon>Hibiscus</taxon>
    </lineage>
</organism>
<evidence type="ECO:0000256" key="3">
    <source>
        <dbReference type="SAM" id="Phobius"/>
    </source>
</evidence>
<dbReference type="Proteomes" id="UP001472677">
    <property type="component" value="Unassembled WGS sequence"/>
</dbReference>
<feature type="domain" description="FAF" evidence="4">
    <location>
        <begin position="169"/>
        <end position="222"/>
    </location>
</feature>
<keyword evidence="3" id="KW-0472">Membrane</keyword>
<reference evidence="5 6" key="1">
    <citation type="journal article" date="2024" name="G3 (Bethesda)">
        <title>Genome assembly of Hibiscus sabdariffa L. provides insights into metabolisms of medicinal natural products.</title>
        <authorList>
            <person name="Kim T."/>
        </authorList>
    </citation>
    <scope>NUCLEOTIDE SEQUENCE [LARGE SCALE GENOMIC DNA]</scope>
    <source>
        <strain evidence="5">TK-2024</strain>
        <tissue evidence="5">Old leaves</tissue>
    </source>
</reference>
<proteinExistence type="inferred from homology"/>
<evidence type="ECO:0000259" key="4">
    <source>
        <dbReference type="Pfam" id="PF11250"/>
    </source>
</evidence>
<evidence type="ECO:0000313" key="5">
    <source>
        <dbReference type="EMBL" id="KAK8508860.1"/>
    </source>
</evidence>
<evidence type="ECO:0000256" key="1">
    <source>
        <dbReference type="ARBA" id="ARBA00008690"/>
    </source>
</evidence>
<feature type="region of interest" description="Disordered" evidence="2">
    <location>
        <begin position="153"/>
        <end position="181"/>
    </location>
</feature>